<dbReference type="OrthoDB" id="277011at2759"/>
<gene>
    <name evidence="2" type="ORF">SS50377_18868</name>
    <name evidence="3" type="ORF">SS50377_28646</name>
</gene>
<dbReference type="NCBIfam" id="TIGR02251">
    <property type="entry name" value="HIF-SF_euk"/>
    <property type="match status" value="1"/>
</dbReference>
<reference evidence="2 3" key="1">
    <citation type="journal article" date="2014" name="PLoS Genet.">
        <title>The Genome of Spironucleus salmonicida Highlights a Fish Pathogen Adapted to Fluctuating Environments.</title>
        <authorList>
            <person name="Xu F."/>
            <person name="Jerlstrom-Hultqvist J."/>
            <person name="Einarsson E."/>
            <person name="Astvaldsson A."/>
            <person name="Svard S.G."/>
            <person name="Andersson J.O."/>
        </authorList>
    </citation>
    <scope>NUCLEOTIDE SEQUENCE</scope>
    <source>
        <strain evidence="3">ATCC 50377</strain>
    </source>
</reference>
<proteinExistence type="predicted"/>
<dbReference type="Pfam" id="PF03031">
    <property type="entry name" value="NIF"/>
    <property type="match status" value="1"/>
</dbReference>
<dbReference type="InterPro" id="IPR036412">
    <property type="entry name" value="HAD-like_sf"/>
</dbReference>
<dbReference type="SMART" id="SM00577">
    <property type="entry name" value="CPDc"/>
    <property type="match status" value="1"/>
</dbReference>
<evidence type="ECO:0000259" key="1">
    <source>
        <dbReference type="PROSITE" id="PS50969"/>
    </source>
</evidence>
<dbReference type="EMBL" id="AUWU02000009">
    <property type="protein sequence ID" value="KAH0569690.1"/>
    <property type="molecule type" value="Genomic_DNA"/>
</dbReference>
<dbReference type="PROSITE" id="PS50969">
    <property type="entry name" value="FCP1"/>
    <property type="match status" value="1"/>
</dbReference>
<dbReference type="Gene3D" id="3.40.50.1000">
    <property type="entry name" value="HAD superfamily/HAD-like"/>
    <property type="match status" value="1"/>
</dbReference>
<dbReference type="EMBL" id="KI546169">
    <property type="protein sequence ID" value="EST41531.1"/>
    <property type="molecule type" value="Genomic_DNA"/>
</dbReference>
<dbReference type="Proteomes" id="UP000018208">
    <property type="component" value="Unassembled WGS sequence"/>
</dbReference>
<dbReference type="VEuPathDB" id="GiardiaDB:SS50377_28646"/>
<protein>
    <submittedName>
        <fullName evidence="2">Nuclear LIM interactor-interacting factor</fullName>
    </submittedName>
</protein>
<dbReference type="AlphaFoldDB" id="V6LCX5"/>
<dbReference type="FunFam" id="3.40.50.1000:FF:000093">
    <property type="entry name" value="NLI interacting factor-like phosphatase family protein"/>
    <property type="match status" value="1"/>
</dbReference>
<organism evidence="2">
    <name type="scientific">Spironucleus salmonicida</name>
    <dbReference type="NCBI Taxonomy" id="348837"/>
    <lineage>
        <taxon>Eukaryota</taxon>
        <taxon>Metamonada</taxon>
        <taxon>Diplomonadida</taxon>
        <taxon>Hexamitidae</taxon>
        <taxon>Hexamitinae</taxon>
        <taxon>Spironucleus</taxon>
    </lineage>
</organism>
<accession>V6LCX5</accession>
<evidence type="ECO:0000313" key="2">
    <source>
        <dbReference type="EMBL" id="EST41531.1"/>
    </source>
</evidence>
<reference evidence="3" key="2">
    <citation type="submission" date="2020-12" db="EMBL/GenBank/DDBJ databases">
        <title>New Spironucleus salmonicida genome in near-complete chromosomes.</title>
        <authorList>
            <person name="Xu F."/>
            <person name="Kurt Z."/>
            <person name="Jimenez-Gonzalez A."/>
            <person name="Astvaldsson A."/>
            <person name="Andersson J.O."/>
            <person name="Svard S.G."/>
        </authorList>
    </citation>
    <scope>NUCLEOTIDE SEQUENCE</scope>
    <source>
        <strain evidence="3">ATCC 50377</strain>
    </source>
</reference>
<keyword evidence="4" id="KW-1185">Reference proteome</keyword>
<dbReference type="InterPro" id="IPR004274">
    <property type="entry name" value="FCP1_dom"/>
</dbReference>
<dbReference type="SUPFAM" id="SSF56784">
    <property type="entry name" value="HAD-like"/>
    <property type="match status" value="1"/>
</dbReference>
<dbReference type="InterPro" id="IPR011948">
    <property type="entry name" value="Dullard_phosphatase"/>
</dbReference>
<sequence>MSFITQVQKPLGSKKSLFARCFQTDEQVFQHVVPPQEIIQKQSLIQPEMINSTKKLLILDLDETLVHSSFQPVQNADLTLNLDILDPSGLTTKHTVFVYKRPFLEMYLLEMSKHYDLCVFTASLQVYCDAVMDAIDPNGLVKLRLYRNHCTMYNNMYIKNVYKLGYLPENVIIVDNSPISFSLQPENGIMCSAFYDDKSDTYLRDCIDYMIELSKCSDVRQLLKGSK</sequence>
<evidence type="ECO:0000313" key="4">
    <source>
        <dbReference type="Proteomes" id="UP000018208"/>
    </source>
</evidence>
<dbReference type="CDD" id="cd07521">
    <property type="entry name" value="HAD_FCP1-like"/>
    <property type="match status" value="1"/>
</dbReference>
<dbReference type="InterPro" id="IPR050365">
    <property type="entry name" value="TIM50"/>
</dbReference>
<dbReference type="GO" id="GO:0016791">
    <property type="term" value="F:phosphatase activity"/>
    <property type="evidence" value="ECO:0007669"/>
    <property type="project" value="InterPro"/>
</dbReference>
<feature type="domain" description="FCP1 homology" evidence="1">
    <location>
        <begin position="50"/>
        <end position="213"/>
    </location>
</feature>
<name>V6LCX5_9EUKA</name>
<dbReference type="InterPro" id="IPR023214">
    <property type="entry name" value="HAD_sf"/>
</dbReference>
<dbReference type="PANTHER" id="PTHR12210">
    <property type="entry name" value="DULLARD PROTEIN PHOSPHATASE"/>
    <property type="match status" value="1"/>
</dbReference>
<evidence type="ECO:0000313" key="3">
    <source>
        <dbReference type="EMBL" id="KAH0569690.1"/>
    </source>
</evidence>